<evidence type="ECO:0000313" key="2">
    <source>
        <dbReference type="Proteomes" id="UP000186955"/>
    </source>
</evidence>
<name>A0A1Q5UBT7_9EURO</name>
<protein>
    <submittedName>
        <fullName evidence="1">Uncharacterized protein</fullName>
    </submittedName>
</protein>
<proteinExistence type="predicted"/>
<organism evidence="1 2">
    <name type="scientific">Penicillium subrubescens</name>
    <dbReference type="NCBI Taxonomy" id="1316194"/>
    <lineage>
        <taxon>Eukaryota</taxon>
        <taxon>Fungi</taxon>
        <taxon>Dikarya</taxon>
        <taxon>Ascomycota</taxon>
        <taxon>Pezizomycotina</taxon>
        <taxon>Eurotiomycetes</taxon>
        <taxon>Eurotiomycetidae</taxon>
        <taxon>Eurotiales</taxon>
        <taxon>Aspergillaceae</taxon>
        <taxon>Penicillium</taxon>
    </lineage>
</organism>
<dbReference type="EMBL" id="MNBE01000424">
    <property type="protein sequence ID" value="OKP09948.1"/>
    <property type="molecule type" value="Genomic_DNA"/>
</dbReference>
<dbReference type="AlphaFoldDB" id="A0A1Q5UBT7"/>
<reference evidence="1 2" key="1">
    <citation type="submission" date="2016-10" db="EMBL/GenBank/DDBJ databases">
        <title>Genome sequence of the ascomycete fungus Penicillium subrubescens.</title>
        <authorList>
            <person name="De Vries R.P."/>
            <person name="Peng M."/>
            <person name="Dilokpimol A."/>
            <person name="Hilden K."/>
            <person name="Makela M.R."/>
            <person name="Grigoriev I."/>
            <person name="Riley R."/>
            <person name="Granchi Z."/>
        </authorList>
    </citation>
    <scope>NUCLEOTIDE SEQUENCE [LARGE SCALE GENOMIC DNA]</scope>
    <source>
        <strain evidence="1 2">CBS 132785</strain>
    </source>
</reference>
<evidence type="ECO:0000313" key="1">
    <source>
        <dbReference type="EMBL" id="OKP09948.1"/>
    </source>
</evidence>
<keyword evidence="2" id="KW-1185">Reference proteome</keyword>
<dbReference type="Proteomes" id="UP000186955">
    <property type="component" value="Unassembled WGS sequence"/>
</dbReference>
<comment type="caution">
    <text evidence="1">The sequence shown here is derived from an EMBL/GenBank/DDBJ whole genome shotgun (WGS) entry which is preliminary data.</text>
</comment>
<sequence length="102" mass="11709">MTKGRSGRSAKNVCNLLNHIPKVMRCPMFHEVLALGESVQNRSNNIKGMEAQWQQDFKPVLRRSVDACQCNPVMIVNKIRCQYSGPQINLRQQVDRGLRSRK</sequence>
<gene>
    <name evidence="1" type="ORF">PENSUB_4660</name>
</gene>
<accession>A0A1Q5UBT7</accession>